<dbReference type="InterPro" id="IPR050090">
    <property type="entry name" value="Tyrosine_recombinase_XerCD"/>
</dbReference>
<dbReference type="Gene3D" id="1.10.443.10">
    <property type="entry name" value="Intergrase catalytic core"/>
    <property type="match status" value="1"/>
</dbReference>
<dbReference type="PROSITE" id="PS51898">
    <property type="entry name" value="TYR_RECOMBINASE"/>
    <property type="match status" value="1"/>
</dbReference>
<evidence type="ECO:0000256" key="1">
    <source>
        <dbReference type="ARBA" id="ARBA00023172"/>
    </source>
</evidence>
<dbReference type="InterPro" id="IPR011010">
    <property type="entry name" value="DNA_brk_join_enz"/>
</dbReference>
<feature type="domain" description="Tyr recombinase" evidence="2">
    <location>
        <begin position="59"/>
        <end position="249"/>
    </location>
</feature>
<dbReference type="EMBL" id="JBHSKD010000002">
    <property type="protein sequence ID" value="MFC5175092.1"/>
    <property type="molecule type" value="Genomic_DNA"/>
</dbReference>
<evidence type="ECO:0000313" key="4">
    <source>
        <dbReference type="Proteomes" id="UP001596087"/>
    </source>
</evidence>
<comment type="caution">
    <text evidence="3">The sequence shown here is derived from an EMBL/GenBank/DDBJ whole genome shotgun (WGS) entry which is preliminary data.</text>
</comment>
<dbReference type="RefSeq" id="WP_378585328.1">
    <property type="nucleotide sequence ID" value="NZ_JBHSKD010000002.1"/>
</dbReference>
<dbReference type="InterPro" id="IPR013762">
    <property type="entry name" value="Integrase-like_cat_sf"/>
</dbReference>
<dbReference type="Proteomes" id="UP001596087">
    <property type="component" value="Unassembled WGS sequence"/>
</dbReference>
<proteinExistence type="predicted"/>
<dbReference type="Pfam" id="PF00589">
    <property type="entry name" value="Phage_integrase"/>
    <property type="match status" value="1"/>
</dbReference>
<dbReference type="InterPro" id="IPR002104">
    <property type="entry name" value="Integrase_catalytic"/>
</dbReference>
<accession>A0ABW0BDF2</accession>
<evidence type="ECO:0000313" key="3">
    <source>
        <dbReference type="EMBL" id="MFC5175092.1"/>
    </source>
</evidence>
<dbReference type="CDD" id="cd00397">
    <property type="entry name" value="DNA_BRE_C"/>
    <property type="match status" value="1"/>
</dbReference>
<gene>
    <name evidence="3" type="ORF">ACFPGP_00320</name>
</gene>
<protein>
    <submittedName>
        <fullName evidence="3">Tyrosine-type recombinase/integrase</fullName>
    </submittedName>
</protein>
<organism evidence="3 4">
    <name type="scientific">Nocardioides taihuensis</name>
    <dbReference type="NCBI Taxonomy" id="1835606"/>
    <lineage>
        <taxon>Bacteria</taxon>
        <taxon>Bacillati</taxon>
        <taxon>Actinomycetota</taxon>
        <taxon>Actinomycetes</taxon>
        <taxon>Propionibacteriales</taxon>
        <taxon>Nocardioidaceae</taxon>
        <taxon>Nocardioides</taxon>
    </lineage>
</organism>
<sequence>MSRAALNQWIAGLLDSGAAPGTARIRQLAVRRFASWLTAGGEIHTDPFPGVKAPRVEPPLVEPLTDDELRALIGTCAVSESDAAAGDTLHHRRDEAIIRLMFETAIRSGELIDLQLDDLDLITRLITIRRGKGGRGRIVPIGQATTEALLRYLDGRVRHPLAHTPDLWLGNRGKQFGREGLMRSLRRRAQRAGVDGFRPHRLRHTAAHRWLAAGGSESGLMAIAGWTRTDMLVRYTRARASERAAEEARRLNLGAI</sequence>
<dbReference type="PANTHER" id="PTHR30349:SF81">
    <property type="entry name" value="TYROSINE RECOMBINASE XERC"/>
    <property type="match status" value="1"/>
</dbReference>
<dbReference type="SUPFAM" id="SSF56349">
    <property type="entry name" value="DNA breaking-rejoining enzymes"/>
    <property type="match status" value="1"/>
</dbReference>
<name>A0ABW0BDF2_9ACTN</name>
<evidence type="ECO:0000259" key="2">
    <source>
        <dbReference type="PROSITE" id="PS51898"/>
    </source>
</evidence>
<keyword evidence="1" id="KW-0233">DNA recombination</keyword>
<keyword evidence="4" id="KW-1185">Reference proteome</keyword>
<dbReference type="PANTHER" id="PTHR30349">
    <property type="entry name" value="PHAGE INTEGRASE-RELATED"/>
    <property type="match status" value="1"/>
</dbReference>
<reference evidence="4" key="1">
    <citation type="journal article" date="2019" name="Int. J. Syst. Evol. Microbiol.">
        <title>The Global Catalogue of Microorganisms (GCM) 10K type strain sequencing project: providing services to taxonomists for standard genome sequencing and annotation.</title>
        <authorList>
            <consortium name="The Broad Institute Genomics Platform"/>
            <consortium name="The Broad Institute Genome Sequencing Center for Infectious Disease"/>
            <person name="Wu L."/>
            <person name="Ma J."/>
        </authorList>
    </citation>
    <scope>NUCLEOTIDE SEQUENCE [LARGE SCALE GENOMIC DNA]</scope>
    <source>
        <strain evidence="4">DFY41</strain>
    </source>
</reference>